<protein>
    <submittedName>
        <fullName evidence="1">ABC transporter substrate-binding protein</fullName>
    </submittedName>
</protein>
<dbReference type="PANTHER" id="PTHR35271">
    <property type="entry name" value="ABC TRANSPORTER, SUBSTRATE-BINDING LIPOPROTEIN-RELATED"/>
    <property type="match status" value="1"/>
</dbReference>
<dbReference type="InterPro" id="IPR028082">
    <property type="entry name" value="Peripla_BP_I"/>
</dbReference>
<evidence type="ECO:0000313" key="1">
    <source>
        <dbReference type="EMBL" id="MBP0463482.1"/>
    </source>
</evidence>
<proteinExistence type="predicted"/>
<dbReference type="CDD" id="cd06325">
    <property type="entry name" value="PBP1_ABC_unchar_transporter"/>
    <property type="match status" value="1"/>
</dbReference>
<evidence type="ECO:0000313" key="2">
    <source>
        <dbReference type="Proteomes" id="UP000680815"/>
    </source>
</evidence>
<dbReference type="SUPFAM" id="SSF53822">
    <property type="entry name" value="Periplasmic binding protein-like I"/>
    <property type="match status" value="1"/>
</dbReference>
<dbReference type="InterPro" id="IPR007487">
    <property type="entry name" value="ABC_transpt-TYRBP-like"/>
</dbReference>
<organism evidence="1 2">
    <name type="scientific">Roseomonas nitratireducens</name>
    <dbReference type="NCBI Taxonomy" id="2820810"/>
    <lineage>
        <taxon>Bacteria</taxon>
        <taxon>Pseudomonadati</taxon>
        <taxon>Pseudomonadota</taxon>
        <taxon>Alphaproteobacteria</taxon>
        <taxon>Acetobacterales</taxon>
        <taxon>Roseomonadaceae</taxon>
        <taxon>Roseomonas</taxon>
    </lineage>
</organism>
<dbReference type="RefSeq" id="WP_209350872.1">
    <property type="nucleotide sequence ID" value="NZ_JAGIYZ010000004.1"/>
</dbReference>
<reference evidence="1 2" key="1">
    <citation type="submission" date="2021-03" db="EMBL/GenBank/DDBJ databases">
        <authorList>
            <person name="So Y."/>
        </authorList>
    </citation>
    <scope>NUCLEOTIDE SEQUENCE [LARGE SCALE GENOMIC DNA]</scope>
    <source>
        <strain evidence="1 2">PWR1</strain>
    </source>
</reference>
<accession>A0ABS4ASB5</accession>
<name>A0ABS4ASB5_9PROT</name>
<keyword evidence="2" id="KW-1185">Reference proteome</keyword>
<comment type="caution">
    <text evidence="1">The sequence shown here is derived from an EMBL/GenBank/DDBJ whole genome shotgun (WGS) entry which is preliminary data.</text>
</comment>
<dbReference type="PANTHER" id="PTHR35271:SF1">
    <property type="entry name" value="ABC TRANSPORTER, SUBSTRATE-BINDING LIPOPROTEIN"/>
    <property type="match status" value="1"/>
</dbReference>
<gene>
    <name evidence="1" type="ORF">J5Y09_06140</name>
</gene>
<dbReference type="Gene3D" id="3.40.50.2300">
    <property type="match status" value="2"/>
</dbReference>
<dbReference type="Proteomes" id="UP000680815">
    <property type="component" value="Unassembled WGS sequence"/>
</dbReference>
<dbReference type="EMBL" id="JAGIYZ010000004">
    <property type="protein sequence ID" value="MBP0463482.1"/>
    <property type="molecule type" value="Genomic_DNA"/>
</dbReference>
<dbReference type="Pfam" id="PF04392">
    <property type="entry name" value="ABC_sub_bind"/>
    <property type="match status" value="1"/>
</dbReference>
<sequence>MLRRRMLLAGSLAATGAMPARGQGRVARLGLLSSGQISIDQFRQWGLPELAREGFVEGRTLQFFARSSDGDPARLAPLAAEVIAARPDVVIAVSNPVAHVLRARDPGLPIVMGFAGTDPVADGLAASLARPGGSVTGVVMLAEELDLKRLEMLRLALPGARRIGYLAGATFVPSRVPAMVAAAARMGVELVAVSAGGPESLGPAFAALRSADVHAVVVGSFPGFSTHAAALAALARGSRLPTICEWRTMAEAGCLISHGPVNEELRRQVARHVARILRGQPPGEIPMFQAERFETVVNLRTAREIGVEVPALVLAAAQEVIE</sequence>